<dbReference type="AlphaFoldDB" id="A0A323VE20"/>
<dbReference type="CDD" id="cd00761">
    <property type="entry name" value="Glyco_tranf_GTA_type"/>
    <property type="match status" value="1"/>
</dbReference>
<comment type="caution">
    <text evidence="3">The sequence shown here is derived from an EMBL/GenBank/DDBJ whole genome shotgun (WGS) entry which is preliminary data.</text>
</comment>
<feature type="compositionally biased region" description="Basic and acidic residues" evidence="1">
    <location>
        <begin position="63"/>
        <end position="75"/>
    </location>
</feature>
<dbReference type="Gene3D" id="3.90.550.10">
    <property type="entry name" value="Spore Coat Polysaccharide Biosynthesis Protein SpsA, Chain A"/>
    <property type="match status" value="1"/>
</dbReference>
<dbReference type="PANTHER" id="PTHR22916:SF3">
    <property type="entry name" value="UDP-GLCNAC:BETAGAL BETA-1,3-N-ACETYLGLUCOSAMINYLTRANSFERASE-LIKE PROTEIN 1"/>
    <property type="match status" value="1"/>
</dbReference>
<dbReference type="Proteomes" id="UP000247602">
    <property type="component" value="Unassembled WGS sequence"/>
</dbReference>
<organism evidence="3 4">
    <name type="scientific">Modestobacter versicolor</name>
    <dbReference type="NCBI Taxonomy" id="429133"/>
    <lineage>
        <taxon>Bacteria</taxon>
        <taxon>Bacillati</taxon>
        <taxon>Actinomycetota</taxon>
        <taxon>Actinomycetes</taxon>
        <taxon>Geodermatophilales</taxon>
        <taxon>Geodermatophilaceae</taxon>
        <taxon>Modestobacter</taxon>
    </lineage>
</organism>
<dbReference type="Pfam" id="PF00535">
    <property type="entry name" value="Glycos_transf_2"/>
    <property type="match status" value="1"/>
</dbReference>
<dbReference type="OrthoDB" id="3171021at2"/>
<feature type="region of interest" description="Disordered" evidence="1">
    <location>
        <begin position="1"/>
        <end position="94"/>
    </location>
</feature>
<feature type="domain" description="Glycosyltransferase 2-like" evidence="2">
    <location>
        <begin position="105"/>
        <end position="269"/>
    </location>
</feature>
<accession>A0A323VE20</accession>
<feature type="compositionally biased region" description="Basic residues" evidence="1">
    <location>
        <begin position="51"/>
        <end position="62"/>
    </location>
</feature>
<evidence type="ECO:0000256" key="1">
    <source>
        <dbReference type="SAM" id="MobiDB-lite"/>
    </source>
</evidence>
<dbReference type="EMBL" id="QKNV01000017">
    <property type="protein sequence ID" value="PZA22895.1"/>
    <property type="molecule type" value="Genomic_DNA"/>
</dbReference>
<protein>
    <recommendedName>
        <fullName evidence="2">Glycosyltransferase 2-like domain-containing protein</fullName>
    </recommendedName>
</protein>
<evidence type="ECO:0000259" key="2">
    <source>
        <dbReference type="Pfam" id="PF00535"/>
    </source>
</evidence>
<dbReference type="PANTHER" id="PTHR22916">
    <property type="entry name" value="GLYCOSYLTRANSFERASE"/>
    <property type="match status" value="1"/>
</dbReference>
<evidence type="ECO:0000313" key="3">
    <source>
        <dbReference type="EMBL" id="PZA22895.1"/>
    </source>
</evidence>
<name>A0A323VE20_9ACTN</name>
<dbReference type="GO" id="GO:0016758">
    <property type="term" value="F:hexosyltransferase activity"/>
    <property type="evidence" value="ECO:0007669"/>
    <property type="project" value="UniProtKB-ARBA"/>
</dbReference>
<dbReference type="InterPro" id="IPR029044">
    <property type="entry name" value="Nucleotide-diphossugar_trans"/>
</dbReference>
<keyword evidence="4" id="KW-1185">Reference proteome</keyword>
<dbReference type="SUPFAM" id="SSF53448">
    <property type="entry name" value="Nucleotide-diphospho-sugar transferases"/>
    <property type="match status" value="1"/>
</dbReference>
<evidence type="ECO:0000313" key="4">
    <source>
        <dbReference type="Proteomes" id="UP000247602"/>
    </source>
</evidence>
<feature type="compositionally biased region" description="Basic residues" evidence="1">
    <location>
        <begin position="14"/>
        <end position="26"/>
    </location>
</feature>
<gene>
    <name evidence="3" type="ORF">DMO24_02855</name>
</gene>
<dbReference type="InterPro" id="IPR001173">
    <property type="entry name" value="Glyco_trans_2-like"/>
</dbReference>
<reference evidence="3 4" key="1">
    <citation type="submission" date="2018-06" db="EMBL/GenBank/DDBJ databases">
        <title>Draft genome sequence of Modestobacter versicolor CP153-2.</title>
        <authorList>
            <person name="Gundlapally S.R."/>
        </authorList>
    </citation>
    <scope>NUCLEOTIDE SEQUENCE [LARGE SCALE GENOMIC DNA]</scope>
    <source>
        <strain evidence="3 4">CP153-2</strain>
    </source>
</reference>
<sequence>MLAAARQRRPADRRPRHPARRPRAGRPGRPDPATRRAGLLPPRRRDPAGARRPRHLGHRRRAPDRGGRPPDEPAPRRAVRPPVRPALGRAGHLRPPGVRVTALVSVVLPVFDDEAHLEDAVERVLAQRGVDVELVIVDDGSSDGSRVIAQAAADRDPRVVFRPLAENGGVARARRHGVEAASGTWVWFVDSDDAWPSDAAARLVAAAAQGADTDVVVAAADVTHASGRAPSRHLAPSSPPVDGREAFRLLLTGDVTGHLWNKLFRRELLLGIEFTPARVQSDLAMTAQSLAAARRVAFLPETVYEYRIRSSSIITSRSRRAESLELIAGVVDRVAATVQPPLTGTDEHRYFVVRYLTLSGIKDAVTGAWSDEERAGLLRRLRPRLGPREFALLARRRDAKRLALAATARTSLRAYRKVLAAGNR</sequence>
<proteinExistence type="predicted"/>